<protein>
    <recommendedName>
        <fullName evidence="2">Carboxylesterase type B domain-containing protein</fullName>
    </recommendedName>
</protein>
<feature type="chain" id="PRO_5040828886" description="Carboxylesterase type B domain-containing protein" evidence="1">
    <location>
        <begin position="21"/>
        <end position="533"/>
    </location>
</feature>
<dbReference type="SUPFAM" id="SSF53474">
    <property type="entry name" value="alpha/beta-Hydrolases"/>
    <property type="match status" value="1"/>
</dbReference>
<evidence type="ECO:0000313" key="3">
    <source>
        <dbReference type="EMBL" id="CAG8191442.1"/>
    </source>
</evidence>
<name>A0A9W4HXT2_PENOL</name>
<dbReference type="InterPro" id="IPR002018">
    <property type="entry name" value="CarbesteraseB"/>
</dbReference>
<evidence type="ECO:0000313" key="4">
    <source>
        <dbReference type="Proteomes" id="UP001153618"/>
    </source>
</evidence>
<gene>
    <name evidence="3" type="ORF">POLS_LOCUS7259</name>
</gene>
<organism evidence="3 4">
    <name type="scientific">Penicillium olsonii</name>
    <dbReference type="NCBI Taxonomy" id="99116"/>
    <lineage>
        <taxon>Eukaryota</taxon>
        <taxon>Fungi</taxon>
        <taxon>Dikarya</taxon>
        <taxon>Ascomycota</taxon>
        <taxon>Pezizomycotina</taxon>
        <taxon>Eurotiomycetes</taxon>
        <taxon>Eurotiomycetidae</taxon>
        <taxon>Eurotiales</taxon>
        <taxon>Aspergillaceae</taxon>
        <taxon>Penicillium</taxon>
    </lineage>
</organism>
<evidence type="ECO:0000259" key="2">
    <source>
        <dbReference type="Pfam" id="PF00135"/>
    </source>
</evidence>
<proteinExistence type="predicted"/>
<feature type="domain" description="Carboxylesterase type B" evidence="2">
    <location>
        <begin position="25"/>
        <end position="391"/>
    </location>
</feature>
<dbReference type="InterPro" id="IPR029058">
    <property type="entry name" value="AB_hydrolase_fold"/>
</dbReference>
<dbReference type="Proteomes" id="UP001153618">
    <property type="component" value="Unassembled WGS sequence"/>
</dbReference>
<evidence type="ECO:0000256" key="1">
    <source>
        <dbReference type="SAM" id="SignalP"/>
    </source>
</evidence>
<dbReference type="Pfam" id="PF00135">
    <property type="entry name" value="COesterase"/>
    <property type="match status" value="2"/>
</dbReference>
<dbReference type="EMBL" id="CAJVOS010000044">
    <property type="protein sequence ID" value="CAG8191442.1"/>
    <property type="molecule type" value="Genomic_DNA"/>
</dbReference>
<keyword evidence="1" id="KW-0732">Signal</keyword>
<dbReference type="Gene3D" id="3.40.50.1820">
    <property type="entry name" value="alpha/beta hydrolase"/>
    <property type="match status" value="1"/>
</dbReference>
<accession>A0A9W4HXT2</accession>
<dbReference type="AlphaFoldDB" id="A0A9W4HXT2"/>
<sequence length="533" mass="58166">MPPVASLLHALILGASAAHAQIWDQVIDTTGGPVQGFKYFSTETLENFFNVSESNVTAFLGIPYAADTGYQNRWKAPQPRQVWNKTLNATEFGSPCPAKFTSGYSEDCLSLNIWTNADSAHAGLPAMIWNQGSDLPSDIPYWYGGGMAMKDVILVSFNRRGDAPGYLAHPELNQEGLEAFGCETSGNYGVLDFLEVLKWIKANIAGFGGNPNRVVIAGQSFGSSQVYHAVNSPLFSGLFHGAISQSGIRFPYDPILAGLATSYNNMSAALSHGLNYTTFHNASNIAQLRSLPLSDLMVSSGDSVNSTWINSITALSAGYPDIFKPVLDNYVLLSTYLETLKHGPANDVPLITGNTLDESGASPTTNYTLRNTDNTTSFDMAISNASWNDAARDQGKVGTWAYATDWYRSASSNFYTYFWTHAPPGQTQGAFHMSEIMYALNALYSCNSSYPFTSEDYAIAERMSAYWANFAKTLDPNNGGSYTGSGHLPRWNPNSPKGDQAVMELGDSFSAVEITSQEKVDFVMDFFHQQRPY</sequence>
<feature type="domain" description="Carboxylesterase type B" evidence="2">
    <location>
        <begin position="401"/>
        <end position="522"/>
    </location>
</feature>
<dbReference type="PANTHER" id="PTHR11559">
    <property type="entry name" value="CARBOXYLESTERASE"/>
    <property type="match status" value="1"/>
</dbReference>
<keyword evidence="4" id="KW-1185">Reference proteome</keyword>
<dbReference type="InterPro" id="IPR050309">
    <property type="entry name" value="Type-B_Carboxylest/Lipase"/>
</dbReference>
<dbReference type="GO" id="GO:0072330">
    <property type="term" value="P:monocarboxylic acid biosynthetic process"/>
    <property type="evidence" value="ECO:0007669"/>
    <property type="project" value="UniProtKB-ARBA"/>
</dbReference>
<comment type="caution">
    <text evidence="3">The sequence shown here is derived from an EMBL/GenBank/DDBJ whole genome shotgun (WGS) entry which is preliminary data.</text>
</comment>
<dbReference type="GO" id="GO:0017000">
    <property type="term" value="P:antibiotic biosynthetic process"/>
    <property type="evidence" value="ECO:0007669"/>
    <property type="project" value="UniProtKB-ARBA"/>
</dbReference>
<reference evidence="3" key="1">
    <citation type="submission" date="2021-07" db="EMBL/GenBank/DDBJ databases">
        <authorList>
            <person name="Branca A.L. A."/>
        </authorList>
    </citation>
    <scope>NUCLEOTIDE SEQUENCE</scope>
</reference>
<dbReference type="OrthoDB" id="408631at2759"/>
<feature type="signal peptide" evidence="1">
    <location>
        <begin position="1"/>
        <end position="20"/>
    </location>
</feature>